<evidence type="ECO:0000256" key="8">
    <source>
        <dbReference type="ARBA" id="ARBA00022801"/>
    </source>
</evidence>
<keyword evidence="5 14" id="KW-0812">Transmembrane</keyword>
<feature type="transmembrane region" description="Helical" evidence="14">
    <location>
        <begin position="202"/>
        <end position="223"/>
    </location>
</feature>
<evidence type="ECO:0000256" key="10">
    <source>
        <dbReference type="ARBA" id="ARBA00022989"/>
    </source>
</evidence>
<accession>A0A5M3WHF3</accession>
<evidence type="ECO:0000256" key="7">
    <source>
        <dbReference type="ARBA" id="ARBA00022737"/>
    </source>
</evidence>
<dbReference type="SUPFAM" id="SSF54631">
    <property type="entry name" value="CBS-domain pair"/>
    <property type="match status" value="1"/>
</dbReference>
<comment type="similarity">
    <text evidence="2 14">Belongs to the peptidase M50B family.</text>
</comment>
<feature type="transmembrane region" description="Helical" evidence="14">
    <location>
        <begin position="74"/>
        <end position="92"/>
    </location>
</feature>
<dbReference type="GO" id="GO:0005886">
    <property type="term" value="C:plasma membrane"/>
    <property type="evidence" value="ECO:0007669"/>
    <property type="project" value="UniProtKB-SubCell"/>
</dbReference>
<keyword evidence="11 14" id="KW-0482">Metalloprotease</keyword>
<keyword evidence="6 14" id="KW-0479">Metal-binding</keyword>
<keyword evidence="12" id="KW-0129">CBS domain</keyword>
<name>A0A5M3WHF3_9ACTN</name>
<keyword evidence="8 14" id="KW-0378">Hydrolase</keyword>
<evidence type="ECO:0000259" key="18">
    <source>
        <dbReference type="Pfam" id="PF02163"/>
    </source>
</evidence>
<proteinExistence type="inferred from homology"/>
<feature type="transmembrane region" description="Helical" evidence="14">
    <location>
        <begin position="43"/>
        <end position="62"/>
    </location>
</feature>
<dbReference type="GO" id="GO:0046872">
    <property type="term" value="F:metal ion binding"/>
    <property type="evidence" value="ECO:0007669"/>
    <property type="project" value="UniProtKB-UniRule"/>
</dbReference>
<comment type="caution">
    <text evidence="19">The sequence shown here is derived from an EMBL/GenBank/DDBJ whole genome shotgun (WGS) entry which is preliminary data.</text>
</comment>
<dbReference type="EMBL" id="BLAE01000007">
    <property type="protein sequence ID" value="GES07730.1"/>
    <property type="molecule type" value="Genomic_DNA"/>
</dbReference>
<evidence type="ECO:0000256" key="16">
    <source>
        <dbReference type="PIRSR" id="PIRSR006404-2"/>
    </source>
</evidence>
<feature type="domain" description="Peptidase M50" evidence="18">
    <location>
        <begin position="52"/>
        <end position="133"/>
    </location>
</feature>
<feature type="transmembrane region" description="Helical" evidence="14">
    <location>
        <begin position="12"/>
        <end position="37"/>
    </location>
</feature>
<feature type="active site" evidence="15">
    <location>
        <position position="64"/>
    </location>
</feature>
<comment type="subcellular location">
    <subcellularLocation>
        <location evidence="1 14">Cell membrane</location>
        <topology evidence="1 14">Multi-pass membrane protein</topology>
    </subcellularLocation>
</comment>
<evidence type="ECO:0000256" key="5">
    <source>
        <dbReference type="ARBA" id="ARBA00022692"/>
    </source>
</evidence>
<dbReference type="PANTHER" id="PTHR39188">
    <property type="entry name" value="MEMBRANE-ASSOCIATED ZINC METALLOPROTEASE M50B"/>
    <property type="match status" value="1"/>
</dbReference>
<dbReference type="InterPro" id="IPR046342">
    <property type="entry name" value="CBS_dom_sf"/>
</dbReference>
<feature type="binding site" evidence="16">
    <location>
        <position position="63"/>
    </location>
    <ligand>
        <name>Zn(2+)</name>
        <dbReference type="ChEBI" id="CHEBI:29105"/>
        <note>catalytic</note>
    </ligand>
</feature>
<evidence type="ECO:0000256" key="1">
    <source>
        <dbReference type="ARBA" id="ARBA00004651"/>
    </source>
</evidence>
<feature type="transmembrane region" description="Helical" evidence="14">
    <location>
        <begin position="132"/>
        <end position="153"/>
    </location>
</feature>
<dbReference type="Pfam" id="PF00571">
    <property type="entry name" value="CBS"/>
    <property type="match status" value="1"/>
</dbReference>
<dbReference type="InterPro" id="IPR008915">
    <property type="entry name" value="Peptidase_M50"/>
</dbReference>
<evidence type="ECO:0000256" key="9">
    <source>
        <dbReference type="ARBA" id="ARBA00022833"/>
    </source>
</evidence>
<keyword evidence="13 14" id="KW-0472">Membrane</keyword>
<dbReference type="GO" id="GO:0008237">
    <property type="term" value="F:metallopeptidase activity"/>
    <property type="evidence" value="ECO:0007669"/>
    <property type="project" value="UniProtKB-UniRule"/>
</dbReference>
<dbReference type="Proteomes" id="UP000331127">
    <property type="component" value="Unassembled WGS sequence"/>
</dbReference>
<gene>
    <name evidence="19" type="ORF">Amac_013250</name>
</gene>
<dbReference type="PANTHER" id="PTHR39188:SF3">
    <property type="entry name" value="STAGE IV SPORULATION PROTEIN FB"/>
    <property type="match status" value="1"/>
</dbReference>
<evidence type="ECO:0000256" key="2">
    <source>
        <dbReference type="ARBA" id="ARBA00007931"/>
    </source>
</evidence>
<evidence type="ECO:0000256" key="12">
    <source>
        <dbReference type="ARBA" id="ARBA00023122"/>
    </source>
</evidence>
<feature type="binding site" evidence="16">
    <location>
        <position position="159"/>
    </location>
    <ligand>
        <name>Zn(2+)</name>
        <dbReference type="ChEBI" id="CHEBI:29105"/>
        <note>catalytic</note>
    </ligand>
</feature>
<evidence type="ECO:0000256" key="3">
    <source>
        <dbReference type="ARBA" id="ARBA00022475"/>
    </source>
</evidence>
<evidence type="ECO:0000256" key="11">
    <source>
        <dbReference type="ARBA" id="ARBA00023049"/>
    </source>
</evidence>
<evidence type="ECO:0000256" key="13">
    <source>
        <dbReference type="ARBA" id="ARBA00023136"/>
    </source>
</evidence>
<feature type="domain" description="Peptidase M50" evidence="18">
    <location>
        <begin position="137"/>
        <end position="182"/>
    </location>
</feature>
<keyword evidence="20" id="KW-1185">Reference proteome</keyword>
<keyword evidence="4 14" id="KW-0645">Protease</keyword>
<dbReference type="InterPro" id="IPR016483">
    <property type="entry name" value="UCP006404_Pept_M50_CBS"/>
</dbReference>
<evidence type="ECO:0000256" key="14">
    <source>
        <dbReference type="PIRNR" id="PIRNR006404"/>
    </source>
</evidence>
<protein>
    <recommendedName>
        <fullName evidence="14">Zinc metalloprotease</fullName>
    </recommendedName>
</protein>
<keyword evidence="9 14" id="KW-0862">Zinc</keyword>
<keyword evidence="7" id="KW-0677">Repeat</keyword>
<evidence type="ECO:0000256" key="6">
    <source>
        <dbReference type="ARBA" id="ARBA00022723"/>
    </source>
</evidence>
<dbReference type="PIRSF" id="PIRSF006404">
    <property type="entry name" value="UCP006404_Pept_M50_CBS"/>
    <property type="match status" value="1"/>
</dbReference>
<reference evidence="19 20" key="1">
    <citation type="submission" date="2019-10" db="EMBL/GenBank/DDBJ databases">
        <title>Whole genome shotgun sequence of Acrocarpospora macrocephala NBRC 16266.</title>
        <authorList>
            <person name="Ichikawa N."/>
            <person name="Kimura A."/>
            <person name="Kitahashi Y."/>
            <person name="Komaki H."/>
            <person name="Oguchi A."/>
        </authorList>
    </citation>
    <scope>NUCLEOTIDE SEQUENCE [LARGE SCALE GENOMIC DNA]</scope>
    <source>
        <strain evidence="19 20">NBRC 16266</strain>
    </source>
</reference>
<dbReference type="InterPro" id="IPR000644">
    <property type="entry name" value="CBS_dom"/>
</dbReference>
<keyword evidence="3 14" id="KW-1003">Cell membrane</keyword>
<dbReference type="GO" id="GO:0006508">
    <property type="term" value="P:proteolysis"/>
    <property type="evidence" value="ECO:0007669"/>
    <property type="project" value="UniProtKB-KW"/>
</dbReference>
<evidence type="ECO:0000259" key="17">
    <source>
        <dbReference type="Pfam" id="PF00571"/>
    </source>
</evidence>
<evidence type="ECO:0000256" key="4">
    <source>
        <dbReference type="ARBA" id="ARBA00022670"/>
    </source>
</evidence>
<evidence type="ECO:0000256" key="15">
    <source>
        <dbReference type="PIRSR" id="PIRSR006404-1"/>
    </source>
</evidence>
<comment type="cofactor">
    <cofactor evidence="14 16">
        <name>Zn(2+)</name>
        <dbReference type="ChEBI" id="CHEBI:29105"/>
    </cofactor>
    <text evidence="14 16">Binds 1 zinc ion per subunit.</text>
</comment>
<feature type="binding site" evidence="16">
    <location>
        <position position="67"/>
    </location>
    <ligand>
        <name>Zn(2+)</name>
        <dbReference type="ChEBI" id="CHEBI:29105"/>
        <note>catalytic</note>
    </ligand>
</feature>
<dbReference type="AlphaFoldDB" id="A0A5M3WHF3"/>
<dbReference type="Gene3D" id="3.10.580.10">
    <property type="entry name" value="CBS-domain"/>
    <property type="match status" value="1"/>
</dbReference>
<organism evidence="19 20">
    <name type="scientific">Acrocarpospora macrocephala</name>
    <dbReference type="NCBI Taxonomy" id="150177"/>
    <lineage>
        <taxon>Bacteria</taxon>
        <taxon>Bacillati</taxon>
        <taxon>Actinomycetota</taxon>
        <taxon>Actinomycetes</taxon>
        <taxon>Streptosporangiales</taxon>
        <taxon>Streptosporangiaceae</taxon>
        <taxon>Acrocarpospora</taxon>
    </lineage>
</organism>
<evidence type="ECO:0000313" key="19">
    <source>
        <dbReference type="EMBL" id="GES07730.1"/>
    </source>
</evidence>
<keyword evidence="10 14" id="KW-1133">Transmembrane helix</keyword>
<sequence>MRLGTIAKVPVGAHWSVLVVLVLLVAILGASVLPAAGGEGSPLIYWSVAVVTALLFLACLLAHEIAHLLVAQRTGVGAISLTLWLMGGVTELKGEPRTPRAELAIAVAGPLASIAVSAVGFLLATSLQGVPVVRVAMIWLAFMNLVLGVFNLLPGAPLDGGRVLHALIWRRTGDRAQADQRAAGAGKILGGLLVALGVAQLLLWPAMGGLWTIIIGMFLVTAAHTQLLQQQLRTGLAGMRVRDVMTADPVAVPAWFDVDRFVSSVASQTHQTAFPVVDTSGALTGYVLLQTFQGVPPGQRGTTRVDSLARPLPPDRILSPGQEATVLLDLPLTGDQLAVVVEDGRIVGTVTSADLVRTIQLARLRPPSVPGPPTSPS</sequence>
<feature type="domain" description="CBS" evidence="17">
    <location>
        <begin position="336"/>
        <end position="359"/>
    </location>
</feature>
<evidence type="ECO:0000313" key="20">
    <source>
        <dbReference type="Proteomes" id="UP000331127"/>
    </source>
</evidence>
<feature type="transmembrane region" description="Helical" evidence="14">
    <location>
        <begin position="104"/>
        <end position="125"/>
    </location>
</feature>
<dbReference type="Pfam" id="PF02163">
    <property type="entry name" value="Peptidase_M50"/>
    <property type="match status" value="2"/>
</dbReference>